<evidence type="ECO:0000256" key="11">
    <source>
        <dbReference type="PROSITE-ProRule" id="PRU00087"/>
    </source>
</evidence>
<evidence type="ECO:0000256" key="5">
    <source>
        <dbReference type="ARBA" id="ARBA00022824"/>
    </source>
</evidence>
<dbReference type="PROSITE" id="PS50194">
    <property type="entry name" value="FILAMIN_REPEAT"/>
    <property type="match status" value="1"/>
</dbReference>
<evidence type="ECO:0000256" key="10">
    <source>
        <dbReference type="ARBA" id="ARBA00049246"/>
    </source>
</evidence>
<evidence type="ECO:0000256" key="8">
    <source>
        <dbReference type="ARBA" id="ARBA00045690"/>
    </source>
</evidence>
<dbReference type="Proteomes" id="UP001231518">
    <property type="component" value="Chromosome 10"/>
</dbReference>
<dbReference type="InterPro" id="IPR014756">
    <property type="entry name" value="Ig_E-set"/>
</dbReference>
<dbReference type="InterPro" id="IPR051091">
    <property type="entry name" value="O-Glucosyltr/Glycosyltrsf_90"/>
</dbReference>
<organism evidence="13 14">
    <name type="scientific">Mythimna separata</name>
    <name type="common">Oriental armyworm</name>
    <name type="synonym">Pseudaletia separata</name>
    <dbReference type="NCBI Taxonomy" id="271217"/>
    <lineage>
        <taxon>Eukaryota</taxon>
        <taxon>Metazoa</taxon>
        <taxon>Ecdysozoa</taxon>
        <taxon>Arthropoda</taxon>
        <taxon>Hexapoda</taxon>
        <taxon>Insecta</taxon>
        <taxon>Pterygota</taxon>
        <taxon>Neoptera</taxon>
        <taxon>Endopterygota</taxon>
        <taxon>Lepidoptera</taxon>
        <taxon>Glossata</taxon>
        <taxon>Ditrysia</taxon>
        <taxon>Noctuoidea</taxon>
        <taxon>Noctuidae</taxon>
        <taxon>Noctuinae</taxon>
        <taxon>Hadenini</taxon>
        <taxon>Mythimna</taxon>
    </lineage>
</organism>
<evidence type="ECO:0000313" key="13">
    <source>
        <dbReference type="EMBL" id="KAJ8726501.1"/>
    </source>
</evidence>
<evidence type="ECO:0000256" key="7">
    <source>
        <dbReference type="ARBA" id="ARBA00043952"/>
    </source>
</evidence>
<dbReference type="Gene3D" id="2.60.40.10">
    <property type="entry name" value="Immunoglobulins"/>
    <property type="match status" value="1"/>
</dbReference>
<evidence type="ECO:0000256" key="2">
    <source>
        <dbReference type="ARBA" id="ARBA00006063"/>
    </source>
</evidence>
<accession>A0AAD7YUR6</accession>
<dbReference type="Pfam" id="PF05686">
    <property type="entry name" value="Glyco_transf_90"/>
    <property type="match status" value="1"/>
</dbReference>
<evidence type="ECO:0000259" key="12">
    <source>
        <dbReference type="SMART" id="SM00672"/>
    </source>
</evidence>
<comment type="pathway">
    <text evidence="7">Protein modification.</text>
</comment>
<comment type="similarity">
    <text evidence="2">Belongs to the KDELC family.</text>
</comment>
<evidence type="ECO:0000256" key="3">
    <source>
        <dbReference type="ARBA" id="ARBA00022676"/>
    </source>
</evidence>
<dbReference type="GO" id="GO:0005788">
    <property type="term" value="C:endoplasmic reticulum lumen"/>
    <property type="evidence" value="ECO:0007669"/>
    <property type="project" value="UniProtKB-SubCell"/>
</dbReference>
<gene>
    <name evidence="13" type="ORF">PYW07_001199</name>
</gene>
<evidence type="ECO:0000256" key="4">
    <source>
        <dbReference type="ARBA" id="ARBA00022729"/>
    </source>
</evidence>
<name>A0AAD7YUR6_MYTSE</name>
<feature type="domain" description="Glycosyl transferase CAP10" evidence="12">
    <location>
        <begin position="246"/>
        <end position="488"/>
    </location>
</feature>
<sequence>MFTFKFQSFSRSYNLYYIEVCDLGKMFLLRILYLLFLCVLTQSQKDDVDISGPGLQPVEIIMPARYFFINFTHISAQSYTPDLNKKLIVEIDGKSSINKHCRVWVNKLDRKDGTFIVRYKIYETCFDLSIHVTYDRKDLGKSPFKFKGPIYPDQCDCPEKEFEKWFNNYGCSQNHDQITKDLKPFHNLNMKEEIQKIIQKYHQPESTSFCHYAIKENKLYRNCYGKHVGFNMFSDNILLSLMRKVKVPDMELIINLGDWPLVHRRDKPLPVFSWCGSDETYDIVMPTYDLTESTLENMGRVTLDTLSVQSGAELEWEKREPRAVWRGRDSRAERLKLVDIARANPDLFNVSLTNFFFFRDKEAQYGPKQPHISFFKFFDFKYQINVDGTVAAYRMPYLLTGGGLVLKQNSPYYEHFYKQLTAWKHYVPVARDLSDLVDGVKWARENDKKAQEIAMNARNFGNEHLLPQQIICYHAALFWEWSKRVRGEVNIEENMTPVEQPKHACDCKLTKSNNHEDL</sequence>
<keyword evidence="3" id="KW-0808">Transferase</keyword>
<dbReference type="InterPro" id="IPR017868">
    <property type="entry name" value="Filamin/ABP280_repeat-like"/>
</dbReference>
<keyword evidence="14" id="KW-1185">Reference proteome</keyword>
<keyword evidence="5" id="KW-0256">Endoplasmic reticulum</keyword>
<keyword evidence="4" id="KW-0732">Signal</keyword>
<comment type="caution">
    <text evidence="13">The sequence shown here is derived from an EMBL/GenBank/DDBJ whole genome shotgun (WGS) entry which is preliminary data.</text>
</comment>
<feature type="repeat" description="Filamin" evidence="11">
    <location>
        <begin position="40"/>
        <end position="148"/>
    </location>
</feature>
<proteinExistence type="inferred from homology"/>
<dbReference type="InterPro" id="IPR013783">
    <property type="entry name" value="Ig-like_fold"/>
</dbReference>
<evidence type="ECO:0000256" key="1">
    <source>
        <dbReference type="ARBA" id="ARBA00004319"/>
    </source>
</evidence>
<reference evidence="13" key="1">
    <citation type="submission" date="2023-03" db="EMBL/GenBank/DDBJ databases">
        <title>Chromosome-level genomes of two armyworms, Mythimna separata and Mythimna loreyi, provide insights into the biosynthesis and reception of sex pheromones.</title>
        <authorList>
            <person name="Zhao H."/>
        </authorList>
    </citation>
    <scope>NUCLEOTIDE SEQUENCE</scope>
    <source>
        <strain evidence="13">BeijingLab</strain>
        <tissue evidence="13">Pupa</tissue>
    </source>
</reference>
<evidence type="ECO:0000256" key="9">
    <source>
        <dbReference type="ARBA" id="ARBA00047553"/>
    </source>
</evidence>
<dbReference type="SMART" id="SM00672">
    <property type="entry name" value="CAP10"/>
    <property type="match status" value="1"/>
</dbReference>
<dbReference type="Pfam" id="PF00630">
    <property type="entry name" value="Filamin"/>
    <property type="match status" value="1"/>
</dbReference>
<comment type="catalytic activity">
    <reaction evidence="9">
        <text>L-seryl-[EGF-like domain protein] + UDP-alpha-D-xylose = 3-O-(beta-D-xylosyl)-L-seryl-[EGF-like domain protein] + UDP + H(+)</text>
        <dbReference type="Rhea" id="RHEA:62016"/>
        <dbReference type="Rhea" id="RHEA-COMP:16010"/>
        <dbReference type="Rhea" id="RHEA-COMP:16011"/>
        <dbReference type="ChEBI" id="CHEBI:15378"/>
        <dbReference type="ChEBI" id="CHEBI:29999"/>
        <dbReference type="ChEBI" id="CHEBI:57632"/>
        <dbReference type="ChEBI" id="CHEBI:58223"/>
        <dbReference type="ChEBI" id="CHEBI:132085"/>
    </reaction>
</comment>
<protein>
    <recommendedName>
        <fullName evidence="12">Glycosyl transferase CAP10 domain-containing protein</fullName>
    </recommendedName>
</protein>
<dbReference type="EMBL" id="JARGEI010000009">
    <property type="protein sequence ID" value="KAJ8726501.1"/>
    <property type="molecule type" value="Genomic_DNA"/>
</dbReference>
<evidence type="ECO:0000313" key="14">
    <source>
        <dbReference type="Proteomes" id="UP001231518"/>
    </source>
</evidence>
<dbReference type="SUPFAM" id="SSF81296">
    <property type="entry name" value="E set domains"/>
    <property type="match status" value="1"/>
</dbReference>
<comment type="subcellular location">
    <subcellularLocation>
        <location evidence="1">Endoplasmic reticulum lumen</location>
    </subcellularLocation>
</comment>
<comment type="catalytic activity">
    <reaction evidence="10">
        <text>L-seryl-[EGF-like domain protein] + UDP-alpha-D-glucose = 3-O-(beta-D-glucosyl)-L-seryl-[EGF-like domain protein] + UDP + H(+)</text>
        <dbReference type="Rhea" id="RHEA:58116"/>
        <dbReference type="Rhea" id="RHEA-COMP:14610"/>
        <dbReference type="Rhea" id="RHEA-COMP:16010"/>
        <dbReference type="ChEBI" id="CHEBI:15378"/>
        <dbReference type="ChEBI" id="CHEBI:29999"/>
        <dbReference type="ChEBI" id="CHEBI:58223"/>
        <dbReference type="ChEBI" id="CHEBI:58885"/>
        <dbReference type="ChEBI" id="CHEBI:140576"/>
    </reaction>
</comment>
<dbReference type="GO" id="GO:0046527">
    <property type="term" value="F:glucosyltransferase activity"/>
    <property type="evidence" value="ECO:0007669"/>
    <property type="project" value="TreeGrafter"/>
</dbReference>
<dbReference type="PANTHER" id="PTHR12203:SF122">
    <property type="entry name" value="GLYCOSYL TRANSFERASE CAP10 DOMAIN-CONTAINING PROTEIN"/>
    <property type="match status" value="1"/>
</dbReference>
<keyword evidence="3" id="KW-0328">Glycosyltransferase</keyword>
<evidence type="ECO:0000256" key="6">
    <source>
        <dbReference type="ARBA" id="ARBA00023180"/>
    </source>
</evidence>
<keyword evidence="6" id="KW-0325">Glycoprotein</keyword>
<comment type="function">
    <text evidence="8">Protein O-glucosyltransferase. Catalyzes the reaction that attaches glucose through an O-glycosidic linkage to a conserved serine residue found in the consensus sequence C-X-S-X-[PA]-C in epidermal growth factor-like repeats. Regulates Notch signaling by glucosylating Notch in the ER, glucosylation is required for the correct folding and cleavage of Notch.</text>
</comment>
<dbReference type="PANTHER" id="PTHR12203">
    <property type="entry name" value="KDEL LYS-ASP-GLU-LEU CONTAINING - RELATED"/>
    <property type="match status" value="1"/>
</dbReference>
<dbReference type="AlphaFoldDB" id="A0AAD7YUR6"/>
<dbReference type="InterPro" id="IPR006598">
    <property type="entry name" value="CAP10"/>
</dbReference>